<keyword evidence="2" id="KW-1185">Reference proteome</keyword>
<dbReference type="InterPro" id="IPR027417">
    <property type="entry name" value="P-loop_NTPase"/>
</dbReference>
<dbReference type="RefSeq" id="WP_090446565.1">
    <property type="nucleotide sequence ID" value="NZ_FOHU01000025.1"/>
</dbReference>
<gene>
    <name evidence="1" type="ORF">SAMN05660297_03320</name>
</gene>
<evidence type="ECO:0000313" key="1">
    <source>
        <dbReference type="EMBL" id="SET73550.1"/>
    </source>
</evidence>
<dbReference type="Gene3D" id="3.40.50.300">
    <property type="entry name" value="P-loop containing nucleotide triphosphate hydrolases"/>
    <property type="match status" value="1"/>
</dbReference>
<accession>A0A1I0GR84</accession>
<dbReference type="AlphaFoldDB" id="A0A1I0GR84"/>
<dbReference type="STRING" id="426128.SAMN05660297_03320"/>
<dbReference type="EMBL" id="FOHU01000025">
    <property type="protein sequence ID" value="SET73550.1"/>
    <property type="molecule type" value="Genomic_DNA"/>
</dbReference>
<name>A0A1I0GR84_9FIRM</name>
<dbReference type="OrthoDB" id="1950503at2"/>
<sequence length="451" mass="52101">MEIIVEGSTNSLKRCIITTGVSSLNYYNNYMQQYNRQKEALYNCMGINSIRNIGEAQQYDVIIDVSDNNVTDIVFELFNHLLPKKVDIYVKLIHDTSSSDDNIKACIVLLQRLERNRLIELEIINKIPQSFKEKEEKSWMKRIKNLFFFIGPGNTGKTSIISALTELCNEKGGSIGLIDLTESCKLMNYFPNVRSLEKKPFRNGSSKKKLKSKHDGRVDVYYASHSILKDSKDRKDLTKTIEALTDAYDYVFINADLKVLNHAGDLFRLGEKIFIVHDFMPTKINVTKHILLTFAEKGINNNPNIALIYNKIIRCSYSLKNIEEKMIFKTSKNKELIPLVDLNSKTFEIPYHTKTMRAIINHISTKSSIVHNAAYSYKKNIDYLYKYINNISYVELEDMDIIEGFKACVGGIKQHQYAQRTYHSFHKHITSLVTLAQSIKYFDTPKNLQKY</sequence>
<protein>
    <submittedName>
        <fullName evidence="1">Uncharacterized protein</fullName>
    </submittedName>
</protein>
<dbReference type="SUPFAM" id="SSF52540">
    <property type="entry name" value="P-loop containing nucleoside triphosphate hydrolases"/>
    <property type="match status" value="1"/>
</dbReference>
<dbReference type="Proteomes" id="UP000199568">
    <property type="component" value="Unassembled WGS sequence"/>
</dbReference>
<evidence type="ECO:0000313" key="2">
    <source>
        <dbReference type="Proteomes" id="UP000199568"/>
    </source>
</evidence>
<reference evidence="1 2" key="1">
    <citation type="submission" date="2016-10" db="EMBL/GenBank/DDBJ databases">
        <authorList>
            <person name="de Groot N.N."/>
        </authorList>
    </citation>
    <scope>NUCLEOTIDE SEQUENCE [LARGE SCALE GENOMIC DNA]</scope>
    <source>
        <strain evidence="1 2">DSM 18979</strain>
    </source>
</reference>
<organism evidence="1 2">
    <name type="scientific">Natronincola peptidivorans</name>
    <dbReference type="NCBI Taxonomy" id="426128"/>
    <lineage>
        <taxon>Bacteria</taxon>
        <taxon>Bacillati</taxon>
        <taxon>Bacillota</taxon>
        <taxon>Clostridia</taxon>
        <taxon>Peptostreptococcales</taxon>
        <taxon>Natronincolaceae</taxon>
        <taxon>Natronincola</taxon>
    </lineage>
</organism>
<proteinExistence type="predicted"/>